<organism evidence="2 3">
    <name type="scientific">Ficus carica</name>
    <name type="common">Common fig</name>
    <dbReference type="NCBI Taxonomy" id="3494"/>
    <lineage>
        <taxon>Eukaryota</taxon>
        <taxon>Viridiplantae</taxon>
        <taxon>Streptophyta</taxon>
        <taxon>Embryophyta</taxon>
        <taxon>Tracheophyta</taxon>
        <taxon>Spermatophyta</taxon>
        <taxon>Magnoliopsida</taxon>
        <taxon>eudicotyledons</taxon>
        <taxon>Gunneridae</taxon>
        <taxon>Pentapetalae</taxon>
        <taxon>rosids</taxon>
        <taxon>fabids</taxon>
        <taxon>Rosales</taxon>
        <taxon>Moraceae</taxon>
        <taxon>Ficeae</taxon>
        <taxon>Ficus</taxon>
    </lineage>
</organism>
<dbReference type="Proteomes" id="UP001187192">
    <property type="component" value="Unassembled WGS sequence"/>
</dbReference>
<sequence length="78" mass="8624">MSVKKTLSLNHGEAVKGGTRAKSVKFSRFFSCKQISMESGKTLEQMDSNKLKSEIQRWAKAVVAYARQVSARFGSSHG</sequence>
<protein>
    <submittedName>
        <fullName evidence="2">Uncharacterized protein</fullName>
    </submittedName>
</protein>
<evidence type="ECO:0000313" key="3">
    <source>
        <dbReference type="Proteomes" id="UP001187192"/>
    </source>
</evidence>
<dbReference type="AlphaFoldDB" id="A0AA87ZRB9"/>
<evidence type="ECO:0000313" key="2">
    <source>
        <dbReference type="EMBL" id="GMN37050.1"/>
    </source>
</evidence>
<comment type="caution">
    <text evidence="2">The sequence shown here is derived from an EMBL/GenBank/DDBJ whole genome shotgun (WGS) entry which is preliminary data.</text>
</comment>
<accession>A0AA87ZRB9</accession>
<feature type="region of interest" description="Disordered" evidence="1">
    <location>
        <begin position="1"/>
        <end position="20"/>
    </location>
</feature>
<dbReference type="EMBL" id="BTGU01000006">
    <property type="protein sequence ID" value="GMN37050.1"/>
    <property type="molecule type" value="Genomic_DNA"/>
</dbReference>
<name>A0AA87ZRB9_FICCA</name>
<gene>
    <name evidence="2" type="ORF">TIFTF001_006489</name>
</gene>
<keyword evidence="3" id="KW-1185">Reference proteome</keyword>
<evidence type="ECO:0000256" key="1">
    <source>
        <dbReference type="SAM" id="MobiDB-lite"/>
    </source>
</evidence>
<reference evidence="2" key="1">
    <citation type="submission" date="2023-07" db="EMBL/GenBank/DDBJ databases">
        <title>draft genome sequence of fig (Ficus carica).</title>
        <authorList>
            <person name="Takahashi T."/>
            <person name="Nishimura K."/>
        </authorList>
    </citation>
    <scope>NUCLEOTIDE SEQUENCE</scope>
</reference>
<proteinExistence type="predicted"/>
<dbReference type="PANTHER" id="PTHR36484">
    <property type="entry name" value="OS01G0558700 PROTEIN"/>
    <property type="match status" value="1"/>
</dbReference>
<dbReference type="PANTHER" id="PTHR36484:SF2">
    <property type="entry name" value="OS01G0558700 PROTEIN"/>
    <property type="match status" value="1"/>
</dbReference>